<dbReference type="UniPathway" id="UPA00219"/>
<dbReference type="EMBL" id="MWIO01000025">
    <property type="protein sequence ID" value="THD07581.1"/>
    <property type="molecule type" value="Genomic_DNA"/>
</dbReference>
<evidence type="ECO:0000256" key="14">
    <source>
        <dbReference type="ARBA" id="ARBA00023306"/>
    </source>
</evidence>
<evidence type="ECO:0000256" key="6">
    <source>
        <dbReference type="ARBA" id="ARBA00022670"/>
    </source>
</evidence>
<keyword evidence="9 16" id="KW-0133">Cell shape</keyword>
<dbReference type="GO" id="GO:0008360">
    <property type="term" value="P:regulation of cell shape"/>
    <property type="evidence" value="ECO:0007669"/>
    <property type="project" value="UniProtKB-KW"/>
</dbReference>
<dbReference type="OrthoDB" id="9766847at2"/>
<dbReference type="InterPro" id="IPR036138">
    <property type="entry name" value="PBP_dimer_sf"/>
</dbReference>
<feature type="domain" description="Penicillin-binding protein dimerisation" evidence="19">
    <location>
        <begin position="69"/>
        <end position="217"/>
    </location>
</feature>
<dbReference type="Gene3D" id="3.90.1310.10">
    <property type="entry name" value="Penicillin-binding protein 2a (Domain 2)"/>
    <property type="match status" value="1"/>
</dbReference>
<dbReference type="InterPro" id="IPR050515">
    <property type="entry name" value="Beta-lactam/transpept"/>
</dbReference>
<dbReference type="AlphaFoldDB" id="A0A4V3USP8"/>
<evidence type="ECO:0000256" key="11">
    <source>
        <dbReference type="ARBA" id="ARBA00022989"/>
    </source>
</evidence>
<dbReference type="RefSeq" id="WP_136258201.1">
    <property type="nucleotide sequence ID" value="NZ_MWIO01000025.1"/>
</dbReference>
<dbReference type="InterPro" id="IPR001460">
    <property type="entry name" value="PCN-bd_Tpept"/>
</dbReference>
<dbReference type="SUPFAM" id="SSF56519">
    <property type="entry name" value="Penicillin binding protein dimerisation domain"/>
    <property type="match status" value="1"/>
</dbReference>
<dbReference type="HAMAP" id="MF_02080">
    <property type="entry name" value="FtsI_transpept"/>
    <property type="match status" value="1"/>
</dbReference>
<evidence type="ECO:0000256" key="7">
    <source>
        <dbReference type="ARBA" id="ARBA00022692"/>
    </source>
</evidence>
<comment type="caution">
    <text evidence="20">The sequence shown here is derived from an EMBL/GenBank/DDBJ whole genome shotgun (WGS) entry which is preliminary data.</text>
</comment>
<dbReference type="GO" id="GO:0005886">
    <property type="term" value="C:plasma membrane"/>
    <property type="evidence" value="ECO:0007669"/>
    <property type="project" value="UniProtKB-UniRule"/>
</dbReference>
<keyword evidence="5 16" id="KW-0121">Carboxypeptidase</keyword>
<dbReference type="GO" id="GO:0071555">
    <property type="term" value="P:cell wall organization"/>
    <property type="evidence" value="ECO:0007669"/>
    <property type="project" value="UniProtKB-KW"/>
</dbReference>
<evidence type="ECO:0000256" key="1">
    <source>
        <dbReference type="ARBA" id="ARBA00004370"/>
    </source>
</evidence>
<keyword evidence="11 16" id="KW-1133">Transmembrane helix</keyword>
<dbReference type="GO" id="GO:0006508">
    <property type="term" value="P:proteolysis"/>
    <property type="evidence" value="ECO:0007669"/>
    <property type="project" value="UniProtKB-KW"/>
</dbReference>
<comment type="function">
    <text evidence="16">Catalyzes cross-linking of the peptidoglycan cell wall at the division septum.</text>
</comment>
<dbReference type="Pfam" id="PF00905">
    <property type="entry name" value="Transpeptidase"/>
    <property type="match status" value="1"/>
</dbReference>
<dbReference type="InterPro" id="IPR005311">
    <property type="entry name" value="PBP_dimer"/>
</dbReference>
<dbReference type="EC" id="3.4.16.4" evidence="16"/>
<keyword evidence="13 16" id="KW-0717">Septation</keyword>
<keyword evidence="12 16" id="KW-0472">Membrane</keyword>
<protein>
    <recommendedName>
        <fullName evidence="16">Peptidoglycan D,D-transpeptidase FtsI</fullName>
        <ecNumber evidence="16">3.4.16.4</ecNumber>
    </recommendedName>
    <alternativeName>
        <fullName evidence="16">Penicillin-binding protein 3</fullName>
        <shortName evidence="16">PBP-3</shortName>
    </alternativeName>
</protein>
<keyword evidence="2 16" id="KW-1003">Cell membrane</keyword>
<keyword evidence="15 16" id="KW-0961">Cell wall biogenesis/degradation</keyword>
<proteinExistence type="inferred from homology"/>
<dbReference type="GO" id="GO:0009252">
    <property type="term" value="P:peptidoglycan biosynthetic process"/>
    <property type="evidence" value="ECO:0007669"/>
    <property type="project" value="UniProtKB-UniRule"/>
</dbReference>
<keyword evidence="8 16" id="KW-0378">Hydrolase</keyword>
<evidence type="ECO:0000259" key="18">
    <source>
        <dbReference type="Pfam" id="PF00905"/>
    </source>
</evidence>
<reference evidence="20 21" key="1">
    <citation type="submission" date="2017-02" db="EMBL/GenBank/DDBJ databases">
        <title>Whole genome sequencing of Rhodanobacter lindaniclasticus DSM 17932.</title>
        <authorList>
            <person name="Kumar S."/>
            <person name="Patil P."/>
            <person name="Patil P.B."/>
        </authorList>
    </citation>
    <scope>NUCLEOTIDE SEQUENCE [LARGE SCALE GENOMIC DNA]</scope>
    <source>
        <strain evidence="20 21">DSM 17932</strain>
    </source>
</reference>
<dbReference type="GO" id="GO:0008955">
    <property type="term" value="F:peptidoglycan glycosyltransferase activity"/>
    <property type="evidence" value="ECO:0007669"/>
    <property type="project" value="InterPro"/>
</dbReference>
<evidence type="ECO:0000256" key="9">
    <source>
        <dbReference type="ARBA" id="ARBA00022960"/>
    </source>
</evidence>
<feature type="domain" description="Penicillin-binding protein transpeptidase" evidence="18">
    <location>
        <begin position="259"/>
        <end position="554"/>
    </location>
</feature>
<comment type="subcellular location">
    <subcellularLocation>
        <location evidence="1">Membrane</location>
    </subcellularLocation>
</comment>
<dbReference type="GO" id="GO:0008658">
    <property type="term" value="F:penicillin binding"/>
    <property type="evidence" value="ECO:0007669"/>
    <property type="project" value="InterPro"/>
</dbReference>
<dbReference type="GO" id="GO:0009002">
    <property type="term" value="F:serine-type D-Ala-D-Ala carboxypeptidase activity"/>
    <property type="evidence" value="ECO:0007669"/>
    <property type="project" value="UniProtKB-UniRule"/>
</dbReference>
<evidence type="ECO:0000256" key="15">
    <source>
        <dbReference type="ARBA" id="ARBA00023316"/>
    </source>
</evidence>
<keyword evidence="21" id="KW-1185">Reference proteome</keyword>
<gene>
    <name evidence="16" type="primary">ftsI</name>
    <name evidence="20" type="ORF">B1991_08020</name>
</gene>
<dbReference type="Gene3D" id="3.40.710.10">
    <property type="entry name" value="DD-peptidase/beta-lactamase superfamily"/>
    <property type="match status" value="1"/>
</dbReference>
<dbReference type="InterPro" id="IPR012338">
    <property type="entry name" value="Beta-lactam/transpept-like"/>
</dbReference>
<evidence type="ECO:0000256" key="13">
    <source>
        <dbReference type="ARBA" id="ARBA00023210"/>
    </source>
</evidence>
<dbReference type="GO" id="GO:0000917">
    <property type="term" value="P:division septum assembly"/>
    <property type="evidence" value="ECO:0007669"/>
    <property type="project" value="UniProtKB-KW"/>
</dbReference>
<name>A0A4V3USP8_9GAMM</name>
<dbReference type="PANTHER" id="PTHR30627">
    <property type="entry name" value="PEPTIDOGLYCAN D,D-TRANSPEPTIDASE"/>
    <property type="match status" value="1"/>
</dbReference>
<sequence length="604" mass="64944">MDMRKHAKPAARGRRQASGPSARRRMYLVAGLLGLTATGLVARAFDLQVVRKQFYQRQGDARFLREMPIPVSRGTIFDRNGEPLAVSTPVTSIWANPSEVLDNDQRIPDLAHALGVDADELKSRLAQRSDREFVYLRRQMSPEAAQAVLDLGIPGINGQREFKRFYPSGGVTAHVLGFTNIDDHGQEGLELAYDDWLSGKPGAKRVIRDRMGHVVEDVEQVRAPKPGRNLTLSIDRRIQFLAYSELKNTVDKFQADSASMVILDVHTGEVLAMVNLPTYNPNALDSSRAGQRRNRAMTDVLEPGSTVKPILMAAALSSGKFTPTSPIIDTTGGHWYFQGHDIHDTHNYGLLTPTGVITKSSNVGAAHIAMDLDTTLMYDTYRAFGFGNSTNSGFPGEASGYLRIGADWRPLEKAILGYGYGLNVTVLQLANAYATIADNGLMHGPSFIKGADTPSRQIISPEVAHELIGMMETVTGPGSTAPQARIANYAVAGKTGTAHKANAGGYDKHSYTAAFAGIVPASNPRLVGVVVVDNPSKGSYYGGMVSAPVFSRVMGGALRLLDVPPDNIGRWYVGGPLQGTGGLAGSKPPVEAPIDDAPIDEGTP</sequence>
<keyword evidence="14 16" id="KW-0131">Cell cycle</keyword>
<evidence type="ECO:0000256" key="16">
    <source>
        <dbReference type="HAMAP-Rule" id="MF_02080"/>
    </source>
</evidence>
<keyword evidence="7 16" id="KW-0812">Transmembrane</keyword>
<evidence type="ECO:0000256" key="2">
    <source>
        <dbReference type="ARBA" id="ARBA00022475"/>
    </source>
</evidence>
<feature type="compositionally biased region" description="Acidic residues" evidence="17">
    <location>
        <begin position="593"/>
        <end position="604"/>
    </location>
</feature>
<comment type="similarity">
    <text evidence="16">Belongs to the transpeptidase family. FtsI subfamily.</text>
</comment>
<keyword evidence="4 16" id="KW-0132">Cell division</keyword>
<accession>A0A4V3USP8</accession>
<keyword evidence="10 16" id="KW-0573">Peptidoglycan synthesis</keyword>
<evidence type="ECO:0000313" key="21">
    <source>
        <dbReference type="Proteomes" id="UP000306317"/>
    </source>
</evidence>
<keyword evidence="6 16" id="KW-0645">Protease</keyword>
<dbReference type="Pfam" id="PF03717">
    <property type="entry name" value="PBP_dimer"/>
    <property type="match status" value="1"/>
</dbReference>
<comment type="catalytic activity">
    <reaction evidence="16">
        <text>Preferential cleavage: (Ac)2-L-Lys-D-Ala-|-D-Ala. Also transpeptidation of peptidyl-alanyl moieties that are N-acyl substituents of D-alanine.</text>
        <dbReference type="EC" id="3.4.16.4"/>
    </reaction>
</comment>
<feature type="region of interest" description="Disordered" evidence="17">
    <location>
        <begin position="582"/>
        <end position="604"/>
    </location>
</feature>
<evidence type="ECO:0000313" key="20">
    <source>
        <dbReference type="EMBL" id="THD07581.1"/>
    </source>
</evidence>
<evidence type="ECO:0000256" key="17">
    <source>
        <dbReference type="SAM" id="MobiDB-lite"/>
    </source>
</evidence>
<evidence type="ECO:0000256" key="5">
    <source>
        <dbReference type="ARBA" id="ARBA00022645"/>
    </source>
</evidence>
<evidence type="ECO:0000256" key="4">
    <source>
        <dbReference type="ARBA" id="ARBA00022618"/>
    </source>
</evidence>
<dbReference type="Gene3D" id="3.30.450.330">
    <property type="match status" value="1"/>
</dbReference>
<evidence type="ECO:0000256" key="3">
    <source>
        <dbReference type="ARBA" id="ARBA00022519"/>
    </source>
</evidence>
<feature type="active site" description="Acyl-ester intermediate" evidence="16">
    <location>
        <position position="305"/>
    </location>
</feature>
<keyword evidence="3 16" id="KW-0997">Cell inner membrane</keyword>
<evidence type="ECO:0000259" key="19">
    <source>
        <dbReference type="Pfam" id="PF03717"/>
    </source>
</evidence>
<evidence type="ECO:0000256" key="12">
    <source>
        <dbReference type="ARBA" id="ARBA00023136"/>
    </source>
</evidence>
<dbReference type="Proteomes" id="UP000306317">
    <property type="component" value="Unassembled WGS sequence"/>
</dbReference>
<comment type="pathway">
    <text evidence="16">Cell wall biogenesis; peptidoglycan biosynthesis.</text>
</comment>
<evidence type="ECO:0000256" key="8">
    <source>
        <dbReference type="ARBA" id="ARBA00022801"/>
    </source>
</evidence>
<dbReference type="GO" id="GO:0043093">
    <property type="term" value="P:FtsZ-dependent cytokinesis"/>
    <property type="evidence" value="ECO:0007669"/>
    <property type="project" value="UniProtKB-UniRule"/>
</dbReference>
<dbReference type="PANTHER" id="PTHR30627:SF1">
    <property type="entry name" value="PEPTIDOGLYCAN D,D-TRANSPEPTIDASE FTSI"/>
    <property type="match status" value="1"/>
</dbReference>
<dbReference type="SUPFAM" id="SSF56601">
    <property type="entry name" value="beta-lactamase/transpeptidase-like"/>
    <property type="match status" value="1"/>
</dbReference>
<organism evidence="20 21">
    <name type="scientific">Rhodanobacter lindaniclasticus</name>
    <dbReference type="NCBI Taxonomy" id="75310"/>
    <lineage>
        <taxon>Bacteria</taxon>
        <taxon>Pseudomonadati</taxon>
        <taxon>Pseudomonadota</taxon>
        <taxon>Gammaproteobacteria</taxon>
        <taxon>Lysobacterales</taxon>
        <taxon>Rhodanobacteraceae</taxon>
        <taxon>Rhodanobacter</taxon>
    </lineage>
</organism>
<dbReference type="InterPro" id="IPR037532">
    <property type="entry name" value="FtsI_transpept"/>
</dbReference>
<evidence type="ECO:0000256" key="10">
    <source>
        <dbReference type="ARBA" id="ARBA00022984"/>
    </source>
</evidence>